<feature type="compositionally biased region" description="Polar residues" evidence="1">
    <location>
        <begin position="264"/>
        <end position="276"/>
    </location>
</feature>
<dbReference type="SUPFAM" id="SSF57362">
    <property type="entry name" value="BPTI-like"/>
    <property type="match status" value="1"/>
</dbReference>
<reference evidence="2" key="1">
    <citation type="submission" date="2023-06" db="EMBL/GenBank/DDBJ databases">
        <title>Genomic analysis of the entomopathogenic nematode Steinernema hermaphroditum.</title>
        <authorList>
            <person name="Schwarz E.M."/>
            <person name="Heppert J.K."/>
            <person name="Baniya A."/>
            <person name="Schwartz H.T."/>
            <person name="Tan C.-H."/>
            <person name="Antoshechkin I."/>
            <person name="Sternberg P.W."/>
            <person name="Goodrich-Blair H."/>
            <person name="Dillman A.R."/>
        </authorList>
    </citation>
    <scope>NUCLEOTIDE SEQUENCE</scope>
    <source>
        <strain evidence="2">PS9179</strain>
        <tissue evidence="2">Whole animal</tissue>
    </source>
</reference>
<dbReference type="InterPro" id="IPR036880">
    <property type="entry name" value="Kunitz_BPTI_sf"/>
</dbReference>
<dbReference type="AlphaFoldDB" id="A0AA39LL60"/>
<comment type="caution">
    <text evidence="2">The sequence shown here is derived from an EMBL/GenBank/DDBJ whole genome shotgun (WGS) entry which is preliminary data.</text>
</comment>
<evidence type="ECO:0000313" key="3">
    <source>
        <dbReference type="Proteomes" id="UP001175271"/>
    </source>
</evidence>
<feature type="region of interest" description="Disordered" evidence="1">
    <location>
        <begin position="236"/>
        <end position="278"/>
    </location>
</feature>
<organism evidence="2 3">
    <name type="scientific">Steinernema hermaphroditum</name>
    <dbReference type="NCBI Taxonomy" id="289476"/>
    <lineage>
        <taxon>Eukaryota</taxon>
        <taxon>Metazoa</taxon>
        <taxon>Ecdysozoa</taxon>
        <taxon>Nematoda</taxon>
        <taxon>Chromadorea</taxon>
        <taxon>Rhabditida</taxon>
        <taxon>Tylenchina</taxon>
        <taxon>Panagrolaimomorpha</taxon>
        <taxon>Strongyloidoidea</taxon>
        <taxon>Steinernematidae</taxon>
        <taxon>Steinernema</taxon>
    </lineage>
</organism>
<accession>A0AA39LL60</accession>
<gene>
    <name evidence="2" type="ORF">QR680_015773</name>
</gene>
<dbReference type="Proteomes" id="UP001175271">
    <property type="component" value="Unassembled WGS sequence"/>
</dbReference>
<evidence type="ECO:0000313" key="2">
    <source>
        <dbReference type="EMBL" id="KAK0401417.1"/>
    </source>
</evidence>
<sequence>MADVNISIVKSSLSLDQRNFAVQCVSESLEMYGSNQTQVLRRVAREFSNKFGSGWQCSAENEADSPCDESICLKIAATSVKSGHSRSKRQFSIDDLINSALSIVKPIFDTSQPIRVDDFPMIRKQIGDGMSHRESDILGAPKYSSLSEVPISANFKNDDNFANLNLAAQVIGDKKLRKAISSDPDTINTVCHEQGLSLEQCRLFSKGFQFIDKFISTIEEPQAKPQLRKKEILKQDPYREEIEAPPIPIRPQDDEPLELPPRQTAASSQPHGSHTWSTREEAPLIATDPPITLFPTLPPFPTFPTLNPLWFTPPTLPTFPTMPPPTFSPKIVDPVRAVNAAPSPPAGSFSMPIVKLPPPTHETSFSFDNQIFSHPIQVTPVMFTRLNRAKRSDYYDQVDRQAERNLGFGRKSAVQKPAPKEDEPDYYDAAAELDDDPKAPPPPQNNKTYFTMRYLFIIGVLCVITSNAATIRRGSWSNLGLSLLFNKLTGESDKNSEEIAGGQIPTSHSECFEQLSPSYVYRSFSLPFFTFDSTLGRCVLNYGVGVRTGTPNVFFSYEGCKNQCCPFGQC</sequence>
<evidence type="ECO:0000256" key="1">
    <source>
        <dbReference type="SAM" id="MobiDB-lite"/>
    </source>
</evidence>
<dbReference type="GO" id="GO:0004867">
    <property type="term" value="F:serine-type endopeptidase inhibitor activity"/>
    <property type="evidence" value="ECO:0007669"/>
    <property type="project" value="InterPro"/>
</dbReference>
<proteinExistence type="predicted"/>
<keyword evidence="3" id="KW-1185">Reference proteome</keyword>
<dbReference type="EMBL" id="JAUCMV010000004">
    <property type="protein sequence ID" value="KAK0401417.1"/>
    <property type="molecule type" value="Genomic_DNA"/>
</dbReference>
<protein>
    <submittedName>
        <fullName evidence="2">Uncharacterized protein</fullName>
    </submittedName>
</protein>
<name>A0AA39LL60_9BILA</name>